<accession>A0A4P9YQ07</accession>
<feature type="non-terminal residue" evidence="1">
    <location>
        <position position="1"/>
    </location>
</feature>
<gene>
    <name evidence="1" type="ORF">ROZALSC1DRAFT_10829</name>
</gene>
<name>A0A4P9YQ07_ROZAC</name>
<evidence type="ECO:0000313" key="1">
    <source>
        <dbReference type="EMBL" id="RKP21886.1"/>
    </source>
</evidence>
<dbReference type="EMBL" id="ML004922">
    <property type="protein sequence ID" value="RKP21886.1"/>
    <property type="molecule type" value="Genomic_DNA"/>
</dbReference>
<reference evidence="2" key="1">
    <citation type="journal article" date="2018" name="Nat. Microbiol.">
        <title>Leveraging single-cell genomics to expand the fungal tree of life.</title>
        <authorList>
            <person name="Ahrendt S.R."/>
            <person name="Quandt C.A."/>
            <person name="Ciobanu D."/>
            <person name="Clum A."/>
            <person name="Salamov A."/>
            <person name="Andreopoulos B."/>
            <person name="Cheng J.F."/>
            <person name="Woyke T."/>
            <person name="Pelin A."/>
            <person name="Henrissat B."/>
            <person name="Reynolds N.K."/>
            <person name="Benny G.L."/>
            <person name="Smith M.E."/>
            <person name="James T.Y."/>
            <person name="Grigoriev I.V."/>
        </authorList>
    </citation>
    <scope>NUCLEOTIDE SEQUENCE [LARGE SCALE GENOMIC DNA]</scope>
    <source>
        <strain evidence="2">CSF55</strain>
    </source>
</reference>
<protein>
    <recommendedName>
        <fullName evidence="3">Vacuolar fusion protein MON1</fullName>
    </recommendedName>
</protein>
<sequence>LITGFTSSVSNFCHTLFHQELREVVAFQNRIMFREIGDFLFIVHAPITTVPSIVQSLLKTIVDIFEFLFGGFEGWDEITLNLVGVHDIMKHQLDIVMSDPGSIIGGIRQVTLDFEVCERLDKLLAYMESVDGVCGNGSMLLLGNAVLQSRFPLTEARLILNIYRARPMGSSQCRFFPIYCNGSWQNLYFFRIQNYVLVVMTVIDKSVASLFKKVNEFKTALIQSRLEIPLEEPPVLMRMFAKRETLAMLYHNIKSGQTIFPQLRSGPEIQLKEIMDTFWWFYSEAVSTANSTGVVEYSVVRDHYKFVAKLNGVHHLYVL</sequence>
<evidence type="ECO:0000313" key="2">
    <source>
        <dbReference type="Proteomes" id="UP000281549"/>
    </source>
</evidence>
<proteinExistence type="predicted"/>
<organism evidence="1 2">
    <name type="scientific">Rozella allomycis (strain CSF55)</name>
    <dbReference type="NCBI Taxonomy" id="988480"/>
    <lineage>
        <taxon>Eukaryota</taxon>
        <taxon>Fungi</taxon>
        <taxon>Fungi incertae sedis</taxon>
        <taxon>Cryptomycota</taxon>
        <taxon>Cryptomycota incertae sedis</taxon>
        <taxon>Rozella</taxon>
    </lineage>
</organism>
<dbReference type="Proteomes" id="UP000281549">
    <property type="component" value="Unassembled WGS sequence"/>
</dbReference>
<dbReference type="AlphaFoldDB" id="A0A4P9YQ07"/>
<evidence type="ECO:0008006" key="3">
    <source>
        <dbReference type="Google" id="ProtNLM"/>
    </source>
</evidence>